<keyword evidence="3" id="KW-1185">Reference proteome</keyword>
<evidence type="ECO:0000313" key="3">
    <source>
        <dbReference type="Proteomes" id="UP001374535"/>
    </source>
</evidence>
<feature type="compositionally biased region" description="Polar residues" evidence="1">
    <location>
        <begin position="42"/>
        <end position="53"/>
    </location>
</feature>
<protein>
    <submittedName>
        <fullName evidence="2">Uncharacterized protein</fullName>
    </submittedName>
</protein>
<name>A0AAQ3NRV8_VIGMU</name>
<dbReference type="EMBL" id="CP144697">
    <property type="protein sequence ID" value="WVZ14263.1"/>
    <property type="molecule type" value="Genomic_DNA"/>
</dbReference>
<accession>A0AAQ3NRV8</accession>
<evidence type="ECO:0000313" key="2">
    <source>
        <dbReference type="EMBL" id="WVZ14263.1"/>
    </source>
</evidence>
<feature type="compositionally biased region" description="Polar residues" evidence="1">
    <location>
        <begin position="174"/>
        <end position="185"/>
    </location>
</feature>
<feature type="region of interest" description="Disordered" evidence="1">
    <location>
        <begin position="166"/>
        <end position="185"/>
    </location>
</feature>
<gene>
    <name evidence="2" type="ORF">V8G54_011829</name>
</gene>
<dbReference type="Proteomes" id="UP001374535">
    <property type="component" value="Chromosome 4"/>
</dbReference>
<dbReference type="AlphaFoldDB" id="A0AAQ3NRV8"/>
<feature type="region of interest" description="Disordered" evidence="1">
    <location>
        <begin position="1"/>
        <end position="86"/>
    </location>
</feature>
<sequence>MKATNHHDNKPLQLHSLVNRKQWPSSLSPPPSYSYSSFYTSQHKSTPTPQRKFSPSIAAPPETPPTVKERGPATKTQSTYLPKTPPFQTRPQHSLLQQIKSPSPLHACQVPNSITPSLSPQAPNSFASSSTLLTTLPFPAPTHPSPFYPTNLLSSTISTPLLTPTLKPPTVSSGNTWSTSTKVRGLSSPSLPRIQTLTLSSMESRCFPCQPIYITHQQMTQASRSSNVARCTALEPALLFRLSIESKPEDQKSRHKTTPVCSGIGLPKNLILSNTIQRMMIYQLTWMGK</sequence>
<proteinExistence type="predicted"/>
<feature type="compositionally biased region" description="Basic and acidic residues" evidence="1">
    <location>
        <begin position="1"/>
        <end position="10"/>
    </location>
</feature>
<reference evidence="2 3" key="1">
    <citation type="journal article" date="2023" name="Life. Sci Alliance">
        <title>Evolutionary insights into 3D genome organization and epigenetic landscape of Vigna mungo.</title>
        <authorList>
            <person name="Junaid A."/>
            <person name="Singh B."/>
            <person name="Bhatia S."/>
        </authorList>
    </citation>
    <scope>NUCLEOTIDE SEQUENCE [LARGE SCALE GENOMIC DNA]</scope>
    <source>
        <strain evidence="2">Urdbean</strain>
    </source>
</reference>
<organism evidence="2 3">
    <name type="scientific">Vigna mungo</name>
    <name type="common">Black gram</name>
    <name type="synonym">Phaseolus mungo</name>
    <dbReference type="NCBI Taxonomy" id="3915"/>
    <lineage>
        <taxon>Eukaryota</taxon>
        <taxon>Viridiplantae</taxon>
        <taxon>Streptophyta</taxon>
        <taxon>Embryophyta</taxon>
        <taxon>Tracheophyta</taxon>
        <taxon>Spermatophyta</taxon>
        <taxon>Magnoliopsida</taxon>
        <taxon>eudicotyledons</taxon>
        <taxon>Gunneridae</taxon>
        <taxon>Pentapetalae</taxon>
        <taxon>rosids</taxon>
        <taxon>fabids</taxon>
        <taxon>Fabales</taxon>
        <taxon>Fabaceae</taxon>
        <taxon>Papilionoideae</taxon>
        <taxon>50 kb inversion clade</taxon>
        <taxon>NPAAA clade</taxon>
        <taxon>indigoferoid/millettioid clade</taxon>
        <taxon>Phaseoleae</taxon>
        <taxon>Vigna</taxon>
    </lineage>
</organism>
<feature type="compositionally biased region" description="Polar residues" evidence="1">
    <location>
        <begin position="74"/>
        <end position="86"/>
    </location>
</feature>
<evidence type="ECO:0000256" key="1">
    <source>
        <dbReference type="SAM" id="MobiDB-lite"/>
    </source>
</evidence>